<feature type="transmembrane region" description="Helical" evidence="1">
    <location>
        <begin position="6"/>
        <end position="22"/>
    </location>
</feature>
<keyword evidence="1" id="KW-1133">Transmembrane helix</keyword>
<evidence type="ECO:0000256" key="1">
    <source>
        <dbReference type="SAM" id="Phobius"/>
    </source>
</evidence>
<gene>
    <name evidence="2" type="ORF">L3X37_14640</name>
</gene>
<sequence>MNKNRITAVLIIVAICVLYYFFNYKPKRELIDFGVSTNAKIINYSYGSQGKNWVTYKYSVDGIEYEGQEAVSSFKCDEENNNKKGCVGMTFKVVYSKRKPEISEINLRKYNKYKLTKL</sequence>
<name>A0AAE3ESP4_9FLAO</name>
<proteinExistence type="predicted"/>
<evidence type="ECO:0000313" key="3">
    <source>
        <dbReference type="Proteomes" id="UP001199795"/>
    </source>
</evidence>
<evidence type="ECO:0000313" key="2">
    <source>
        <dbReference type="EMBL" id="MCF7569584.1"/>
    </source>
</evidence>
<keyword evidence="1" id="KW-0812">Transmembrane</keyword>
<protein>
    <recommendedName>
        <fullName evidence="4">DUF1093 domain-containing protein</fullName>
    </recommendedName>
</protein>
<keyword evidence="1" id="KW-0472">Membrane</keyword>
<dbReference type="Proteomes" id="UP001199795">
    <property type="component" value="Unassembled WGS sequence"/>
</dbReference>
<organism evidence="2 3">
    <name type="scientific">Wocania arenilitoris</name>
    <dbReference type="NCBI Taxonomy" id="2044858"/>
    <lineage>
        <taxon>Bacteria</taxon>
        <taxon>Pseudomonadati</taxon>
        <taxon>Bacteroidota</taxon>
        <taxon>Flavobacteriia</taxon>
        <taxon>Flavobacteriales</taxon>
        <taxon>Flavobacteriaceae</taxon>
        <taxon>Wocania</taxon>
    </lineage>
</organism>
<evidence type="ECO:0008006" key="4">
    <source>
        <dbReference type="Google" id="ProtNLM"/>
    </source>
</evidence>
<keyword evidence="3" id="KW-1185">Reference proteome</keyword>
<comment type="caution">
    <text evidence="2">The sequence shown here is derived from an EMBL/GenBank/DDBJ whole genome shotgun (WGS) entry which is preliminary data.</text>
</comment>
<accession>A0AAE3ESP4</accession>
<dbReference type="EMBL" id="JAKKDU010000022">
    <property type="protein sequence ID" value="MCF7569584.1"/>
    <property type="molecule type" value="Genomic_DNA"/>
</dbReference>
<dbReference type="RefSeq" id="WP_237240912.1">
    <property type="nucleotide sequence ID" value="NZ_JAKKDU010000022.1"/>
</dbReference>
<dbReference type="AlphaFoldDB" id="A0AAE3ESP4"/>
<reference evidence="2" key="1">
    <citation type="submission" date="2022-01" db="EMBL/GenBank/DDBJ databases">
        <title>Draft genome sequence of Sabulilitoribacter arenilitoris KCTC 52401.</title>
        <authorList>
            <person name="Oh J.-S."/>
        </authorList>
    </citation>
    <scope>NUCLEOTIDE SEQUENCE</scope>
    <source>
        <strain evidence="2">HMF6543</strain>
    </source>
</reference>